<evidence type="ECO:0000313" key="9">
    <source>
        <dbReference type="EMBL" id="KAF0304313.1"/>
    </source>
</evidence>
<evidence type="ECO:0000313" key="10">
    <source>
        <dbReference type="Proteomes" id="UP000440578"/>
    </source>
</evidence>
<dbReference type="GO" id="GO:0003713">
    <property type="term" value="F:transcription coactivator activity"/>
    <property type="evidence" value="ECO:0007669"/>
    <property type="project" value="InterPro"/>
</dbReference>
<evidence type="ECO:0000256" key="2">
    <source>
        <dbReference type="ARBA" id="ARBA00009001"/>
    </source>
</evidence>
<dbReference type="PANTHER" id="PTHR13215">
    <property type="entry name" value="RNA POLYMERASE II TRANSCRIPTIONAL COACTIVATOR"/>
    <property type="match status" value="1"/>
</dbReference>
<dbReference type="EMBL" id="VIIS01000857">
    <property type="protein sequence ID" value="KAF0304313.1"/>
    <property type="molecule type" value="Genomic_DNA"/>
</dbReference>
<evidence type="ECO:0000256" key="5">
    <source>
        <dbReference type="ARBA" id="ARBA00023163"/>
    </source>
</evidence>
<comment type="caution">
    <text evidence="9">The sequence shown here is derived from an EMBL/GenBank/DDBJ whole genome shotgun (WGS) entry which is preliminary data.</text>
</comment>
<keyword evidence="6" id="KW-0539">Nucleus</keyword>
<evidence type="ECO:0000256" key="4">
    <source>
        <dbReference type="ARBA" id="ARBA00023125"/>
    </source>
</evidence>
<feature type="region of interest" description="Disordered" evidence="7">
    <location>
        <begin position="1"/>
        <end position="30"/>
    </location>
</feature>
<evidence type="ECO:0000256" key="7">
    <source>
        <dbReference type="SAM" id="MobiDB-lite"/>
    </source>
</evidence>
<dbReference type="Pfam" id="PF02229">
    <property type="entry name" value="PC4"/>
    <property type="match status" value="1"/>
</dbReference>
<keyword evidence="10" id="KW-1185">Reference proteome</keyword>
<feature type="domain" description="Transcriptional coactivator p15 (PC4) C-terminal" evidence="8">
    <location>
        <begin position="40"/>
        <end position="90"/>
    </location>
</feature>
<proteinExistence type="inferred from homology"/>
<dbReference type="InterPro" id="IPR003173">
    <property type="entry name" value="PC4_C"/>
</dbReference>
<evidence type="ECO:0000256" key="3">
    <source>
        <dbReference type="ARBA" id="ARBA00023015"/>
    </source>
</evidence>
<evidence type="ECO:0000259" key="8">
    <source>
        <dbReference type="Pfam" id="PF02229"/>
    </source>
</evidence>
<keyword evidence="5" id="KW-0804">Transcription</keyword>
<accession>A0A6A4WEB2</accession>
<keyword evidence="3" id="KW-0805">Transcription regulation</keyword>
<dbReference type="Proteomes" id="UP000440578">
    <property type="component" value="Unassembled WGS sequence"/>
</dbReference>
<dbReference type="GO" id="GO:0005634">
    <property type="term" value="C:nucleus"/>
    <property type="evidence" value="ECO:0007669"/>
    <property type="project" value="UniProtKB-SubCell"/>
</dbReference>
<comment type="subcellular location">
    <subcellularLocation>
        <location evidence="1">Nucleus</location>
    </subcellularLocation>
</comment>
<protein>
    <submittedName>
        <fullName evidence="9">Activated RNA polymerase II transcriptional coactivator p15</fullName>
    </submittedName>
</protein>
<organism evidence="9 10">
    <name type="scientific">Amphibalanus amphitrite</name>
    <name type="common">Striped barnacle</name>
    <name type="synonym">Balanus amphitrite</name>
    <dbReference type="NCBI Taxonomy" id="1232801"/>
    <lineage>
        <taxon>Eukaryota</taxon>
        <taxon>Metazoa</taxon>
        <taxon>Ecdysozoa</taxon>
        <taxon>Arthropoda</taxon>
        <taxon>Crustacea</taxon>
        <taxon>Multicrustacea</taxon>
        <taxon>Cirripedia</taxon>
        <taxon>Thoracica</taxon>
        <taxon>Thoracicalcarea</taxon>
        <taxon>Balanomorpha</taxon>
        <taxon>Balanoidea</taxon>
        <taxon>Balanidae</taxon>
        <taxon>Amphibalaninae</taxon>
        <taxon>Amphibalanus</taxon>
    </lineage>
</organism>
<keyword evidence="4" id="KW-0238">DNA-binding</keyword>
<name>A0A6A4WEB2_AMPAM</name>
<dbReference type="InterPro" id="IPR009044">
    <property type="entry name" value="ssDNA-bd_transcriptional_reg"/>
</dbReference>
<dbReference type="GO" id="GO:0003677">
    <property type="term" value="F:DNA binding"/>
    <property type="evidence" value="ECO:0007669"/>
    <property type="project" value="UniProtKB-KW"/>
</dbReference>
<sequence length="99" mass="11035">MSLKAGPVKKSRPSAKAEAKGDSGGGATSCEVVNGEPTWTIAPKRFVKIRKFKGKTYVDIREYWNDDKGDLKPGKKGISMSMEQWDMFTQIIPEISKRL</sequence>
<dbReference type="AlphaFoldDB" id="A0A6A4WEB2"/>
<gene>
    <name evidence="9" type="primary">SUB1</name>
    <name evidence="9" type="ORF">FJT64_023860</name>
</gene>
<dbReference type="InterPro" id="IPR045125">
    <property type="entry name" value="Sub1/Tcp4-like"/>
</dbReference>
<dbReference type="OrthoDB" id="2505440at2759"/>
<evidence type="ECO:0000256" key="6">
    <source>
        <dbReference type="ARBA" id="ARBA00023242"/>
    </source>
</evidence>
<dbReference type="Gene3D" id="2.30.31.10">
    <property type="entry name" value="Transcriptional Coactivator Pc4, Chain A"/>
    <property type="match status" value="1"/>
</dbReference>
<dbReference type="SUPFAM" id="SSF54447">
    <property type="entry name" value="ssDNA-binding transcriptional regulator domain"/>
    <property type="match status" value="1"/>
</dbReference>
<reference evidence="9 10" key="1">
    <citation type="submission" date="2019-07" db="EMBL/GenBank/DDBJ databases">
        <title>Draft genome assembly of a fouling barnacle, Amphibalanus amphitrite (Darwin, 1854): The first reference genome for Thecostraca.</title>
        <authorList>
            <person name="Kim W."/>
        </authorList>
    </citation>
    <scope>NUCLEOTIDE SEQUENCE [LARGE SCALE GENOMIC DNA]</scope>
    <source>
        <strain evidence="9">SNU_AA5</strain>
        <tissue evidence="9">Soma without cirri and trophi</tissue>
    </source>
</reference>
<dbReference type="GO" id="GO:0060261">
    <property type="term" value="P:positive regulation of transcription initiation by RNA polymerase II"/>
    <property type="evidence" value="ECO:0007669"/>
    <property type="project" value="InterPro"/>
</dbReference>
<comment type="similarity">
    <text evidence="2">Belongs to the transcriptional coactivator PC4 family.</text>
</comment>
<evidence type="ECO:0000256" key="1">
    <source>
        <dbReference type="ARBA" id="ARBA00004123"/>
    </source>
</evidence>